<dbReference type="Proteomes" id="UP000237000">
    <property type="component" value="Unassembled WGS sequence"/>
</dbReference>
<evidence type="ECO:0000313" key="3">
    <source>
        <dbReference type="Proteomes" id="UP000237000"/>
    </source>
</evidence>
<keyword evidence="3" id="KW-1185">Reference proteome</keyword>
<evidence type="ECO:0000313" key="2">
    <source>
        <dbReference type="EMBL" id="PON94257.1"/>
    </source>
</evidence>
<gene>
    <name evidence="2" type="ORF">TorRG33x02_099950</name>
</gene>
<reference evidence="3" key="1">
    <citation type="submission" date="2016-06" db="EMBL/GenBank/DDBJ databases">
        <title>Parallel loss of symbiosis genes in relatives of nitrogen-fixing non-legume Parasponia.</title>
        <authorList>
            <person name="Van Velzen R."/>
            <person name="Holmer R."/>
            <person name="Bu F."/>
            <person name="Rutten L."/>
            <person name="Van Zeijl A."/>
            <person name="Liu W."/>
            <person name="Santuari L."/>
            <person name="Cao Q."/>
            <person name="Sharma T."/>
            <person name="Shen D."/>
            <person name="Roswanjaya Y."/>
            <person name="Wardhani T."/>
            <person name="Kalhor M.S."/>
            <person name="Jansen J."/>
            <person name="Van den Hoogen J."/>
            <person name="Gungor B."/>
            <person name="Hartog M."/>
            <person name="Hontelez J."/>
            <person name="Verver J."/>
            <person name="Yang W.-C."/>
            <person name="Schijlen E."/>
            <person name="Repin R."/>
            <person name="Schilthuizen M."/>
            <person name="Schranz E."/>
            <person name="Heidstra R."/>
            <person name="Miyata K."/>
            <person name="Fedorova E."/>
            <person name="Kohlen W."/>
            <person name="Bisseling T."/>
            <person name="Smit S."/>
            <person name="Geurts R."/>
        </authorList>
    </citation>
    <scope>NUCLEOTIDE SEQUENCE [LARGE SCALE GENOMIC DNA]</scope>
    <source>
        <strain evidence="3">cv. RG33-2</strain>
    </source>
</reference>
<dbReference type="InParanoid" id="A0A2P5F8Z7"/>
<organism evidence="2 3">
    <name type="scientific">Trema orientale</name>
    <name type="common">Charcoal tree</name>
    <name type="synonym">Celtis orientalis</name>
    <dbReference type="NCBI Taxonomy" id="63057"/>
    <lineage>
        <taxon>Eukaryota</taxon>
        <taxon>Viridiplantae</taxon>
        <taxon>Streptophyta</taxon>
        <taxon>Embryophyta</taxon>
        <taxon>Tracheophyta</taxon>
        <taxon>Spermatophyta</taxon>
        <taxon>Magnoliopsida</taxon>
        <taxon>eudicotyledons</taxon>
        <taxon>Gunneridae</taxon>
        <taxon>Pentapetalae</taxon>
        <taxon>rosids</taxon>
        <taxon>fabids</taxon>
        <taxon>Rosales</taxon>
        <taxon>Cannabaceae</taxon>
        <taxon>Trema</taxon>
    </lineage>
</organism>
<proteinExistence type="predicted"/>
<keyword evidence="1" id="KW-0732">Signal</keyword>
<protein>
    <submittedName>
        <fullName evidence="2">Uncharacterized protein</fullName>
    </submittedName>
</protein>
<feature type="signal peptide" evidence="1">
    <location>
        <begin position="1"/>
        <end position="20"/>
    </location>
</feature>
<dbReference type="AlphaFoldDB" id="A0A2P5F8Z7"/>
<feature type="chain" id="PRO_5015155817" evidence="1">
    <location>
        <begin position="21"/>
        <end position="89"/>
    </location>
</feature>
<name>A0A2P5F8Z7_TREOI</name>
<comment type="caution">
    <text evidence="2">The sequence shown here is derived from an EMBL/GenBank/DDBJ whole genome shotgun (WGS) entry which is preliminary data.</text>
</comment>
<dbReference type="EMBL" id="JXTC01000053">
    <property type="protein sequence ID" value="PON94257.1"/>
    <property type="molecule type" value="Genomic_DNA"/>
</dbReference>
<sequence>MISGVIFWCFLGLGAQSMWGGSPNVTIKLSLSSSDLFVRALFKEYKKSHTSEKMVKSVDINTETTESDSILREVDQYRGDDEASSARKE</sequence>
<evidence type="ECO:0000256" key="1">
    <source>
        <dbReference type="SAM" id="SignalP"/>
    </source>
</evidence>
<accession>A0A2P5F8Z7</accession>